<dbReference type="InterPro" id="IPR051122">
    <property type="entry name" value="SDR_DHRS6-like"/>
</dbReference>
<dbReference type="PRINTS" id="PR00081">
    <property type="entry name" value="GDHRDH"/>
</dbReference>
<dbReference type="PANTHER" id="PTHR43477">
    <property type="entry name" value="DIHYDROANTICAPSIN 7-DEHYDROGENASE"/>
    <property type="match status" value="1"/>
</dbReference>
<evidence type="ECO:0000313" key="4">
    <source>
        <dbReference type="Proteomes" id="UP000028878"/>
    </source>
</evidence>
<keyword evidence="4" id="KW-1185">Reference proteome</keyword>
<keyword evidence="2" id="KW-0560">Oxidoreductase</keyword>
<reference evidence="4" key="2">
    <citation type="submission" date="2014-11" db="EMBL/GenBank/DDBJ databases">
        <title>Draft genome sequence of Hydrogenophaga intermedia S1.</title>
        <authorList>
            <person name="Gan H.M."/>
            <person name="Chew T.H."/>
            <person name="Stolz A."/>
        </authorList>
    </citation>
    <scope>NUCLEOTIDE SEQUENCE [LARGE SCALE GENOMIC DNA]</scope>
    <source>
        <strain evidence="4">S1</strain>
    </source>
</reference>
<dbReference type="PROSITE" id="PS00061">
    <property type="entry name" value="ADH_SHORT"/>
    <property type="match status" value="1"/>
</dbReference>
<organism evidence="3 4">
    <name type="scientific">Hydrogenophaga intermedia</name>
    <dbReference type="NCBI Taxonomy" id="65786"/>
    <lineage>
        <taxon>Bacteria</taxon>
        <taxon>Pseudomonadati</taxon>
        <taxon>Pseudomonadota</taxon>
        <taxon>Betaproteobacteria</taxon>
        <taxon>Burkholderiales</taxon>
        <taxon>Comamonadaceae</taxon>
        <taxon>Hydrogenophaga</taxon>
    </lineage>
</organism>
<dbReference type="GO" id="GO:0016491">
    <property type="term" value="F:oxidoreductase activity"/>
    <property type="evidence" value="ECO:0007669"/>
    <property type="project" value="UniProtKB-KW"/>
</dbReference>
<sequence>MQEESLNGRVSLVIGAGATGDGIGNGRAMALTFARRGALVVAVDRDLASVERTREMVLAEGGQCLALRADAAVSADLQAAVQQTLERHGRLDVLVNNVGIVPLGGPVELAESDWDRAFAVNVKSAFLACKHVLPAMLRQRRGAIVHVSSLASIRSPASPYCAYAASKAAMNGLSQSVALQYAGQGIRSNVLMLGMIDTPHVREQLAGTAIDGVDALMARRHAQSPSGAMGTVWEAAAAAAFLASDAAAYINGTELLVDGGLHRRVG</sequence>
<accession>A0A1L1PT21</accession>
<dbReference type="Pfam" id="PF13561">
    <property type="entry name" value="adh_short_C2"/>
    <property type="match status" value="1"/>
</dbReference>
<gene>
    <name evidence="3" type="ORF">BN948_03633</name>
</gene>
<reference evidence="4" key="1">
    <citation type="submission" date="2014-02" db="EMBL/GenBank/DDBJ databases">
        <authorList>
            <person name="Gan H."/>
        </authorList>
    </citation>
    <scope>NUCLEOTIDE SEQUENCE [LARGE SCALE GENOMIC DNA]</scope>
    <source>
        <strain evidence="4">S1</strain>
    </source>
</reference>
<dbReference type="FunFam" id="3.40.50.720:FF:000084">
    <property type="entry name" value="Short-chain dehydrogenase reductase"/>
    <property type="match status" value="1"/>
</dbReference>
<protein>
    <submittedName>
        <fullName evidence="3">Dehydrogenase</fullName>
    </submittedName>
</protein>
<dbReference type="Proteomes" id="UP000028878">
    <property type="component" value="Unassembled WGS sequence"/>
</dbReference>
<dbReference type="RefSeq" id="WP_009516958.1">
    <property type="nucleotide sequence ID" value="NZ_CCAE010000037.1"/>
</dbReference>
<dbReference type="PANTHER" id="PTHR43477:SF1">
    <property type="entry name" value="DIHYDROANTICAPSIN 7-DEHYDROGENASE"/>
    <property type="match status" value="1"/>
</dbReference>
<dbReference type="PRINTS" id="PR00080">
    <property type="entry name" value="SDRFAMILY"/>
</dbReference>
<name>A0A1L1PT21_HYDIT</name>
<evidence type="ECO:0000256" key="1">
    <source>
        <dbReference type="ARBA" id="ARBA00006484"/>
    </source>
</evidence>
<dbReference type="CDD" id="cd05233">
    <property type="entry name" value="SDR_c"/>
    <property type="match status" value="1"/>
</dbReference>
<dbReference type="Gene3D" id="3.40.50.720">
    <property type="entry name" value="NAD(P)-binding Rossmann-like Domain"/>
    <property type="match status" value="1"/>
</dbReference>
<dbReference type="AlphaFoldDB" id="A0A1L1PT21"/>
<comment type="similarity">
    <text evidence="1">Belongs to the short-chain dehydrogenases/reductases (SDR) family.</text>
</comment>
<proteinExistence type="inferred from homology"/>
<dbReference type="InterPro" id="IPR002347">
    <property type="entry name" value="SDR_fam"/>
</dbReference>
<evidence type="ECO:0000313" key="3">
    <source>
        <dbReference type="EMBL" id="CDN89196.1"/>
    </source>
</evidence>
<dbReference type="SUPFAM" id="SSF51735">
    <property type="entry name" value="NAD(P)-binding Rossmann-fold domains"/>
    <property type="match status" value="1"/>
</dbReference>
<dbReference type="EMBL" id="CCAE010000037">
    <property type="protein sequence ID" value="CDN89196.1"/>
    <property type="molecule type" value="Genomic_DNA"/>
</dbReference>
<evidence type="ECO:0000256" key="2">
    <source>
        <dbReference type="ARBA" id="ARBA00023002"/>
    </source>
</evidence>
<dbReference type="InterPro" id="IPR036291">
    <property type="entry name" value="NAD(P)-bd_dom_sf"/>
</dbReference>
<dbReference type="InterPro" id="IPR020904">
    <property type="entry name" value="Sc_DH/Rdtase_CS"/>
</dbReference>